<evidence type="ECO:0000313" key="1">
    <source>
        <dbReference type="EMBL" id="AWV97704.1"/>
    </source>
</evidence>
<organism evidence="1 2">
    <name type="scientific">Arcticibacterium luteifluviistationis</name>
    <dbReference type="NCBI Taxonomy" id="1784714"/>
    <lineage>
        <taxon>Bacteria</taxon>
        <taxon>Pseudomonadati</taxon>
        <taxon>Bacteroidota</taxon>
        <taxon>Cytophagia</taxon>
        <taxon>Cytophagales</taxon>
        <taxon>Leadbetterellaceae</taxon>
        <taxon>Arcticibacterium</taxon>
    </lineage>
</organism>
<dbReference type="EMBL" id="CP029480">
    <property type="protein sequence ID" value="AWV97704.1"/>
    <property type="molecule type" value="Genomic_DNA"/>
</dbReference>
<dbReference type="Proteomes" id="UP000249873">
    <property type="component" value="Chromosome"/>
</dbReference>
<dbReference type="KEGG" id="als:DJ013_05795"/>
<name>A0A2Z4G980_9BACT</name>
<accession>A0A2Z4G980</accession>
<dbReference type="AlphaFoldDB" id="A0A2Z4G980"/>
<proteinExistence type="predicted"/>
<dbReference type="OrthoDB" id="648314at2"/>
<evidence type="ECO:0000313" key="2">
    <source>
        <dbReference type="Proteomes" id="UP000249873"/>
    </source>
</evidence>
<protein>
    <submittedName>
        <fullName evidence="1">Uncharacterized protein</fullName>
    </submittedName>
</protein>
<reference evidence="1 2" key="1">
    <citation type="submission" date="2018-05" db="EMBL/GenBank/DDBJ databases">
        <title>Complete genome sequence of Arcticibacterium luteifluviistationis SM1504T, a cytophagaceae bacterium isolated from Arctic surface seawater.</title>
        <authorList>
            <person name="Li Y."/>
            <person name="Qin Q.-L."/>
        </authorList>
    </citation>
    <scope>NUCLEOTIDE SEQUENCE [LARGE SCALE GENOMIC DNA]</scope>
    <source>
        <strain evidence="1 2">SM1504</strain>
    </source>
</reference>
<sequence>MKSHKLTIFPFLNTKVSKAADGNRFPLYYRITYMRKNTMLRSFEGGVYADLEGPEIKEVIETETEDIRALMGMLTELFTMPYDMTGIKARYEMAQMHILEVIDQNIRDVVSRNLKTIDNEFAQVVNVGVYSEDYPLHVLMNAIEKLMPEDSGNAFEGTDDFLDYLIDWIDVYPMGGAQPRIVDWLNLNHIDKRFMKYLSGRYDSEEKVKEIMEGIFNLIITKINMPM</sequence>
<gene>
    <name evidence="1" type="ORF">DJ013_05795</name>
</gene>
<dbReference type="RefSeq" id="WP_111370806.1">
    <property type="nucleotide sequence ID" value="NZ_CP029480.1"/>
</dbReference>
<keyword evidence="2" id="KW-1185">Reference proteome</keyword>